<protein>
    <submittedName>
        <fullName evidence="1">Uncharacterized protein</fullName>
    </submittedName>
</protein>
<gene>
    <name evidence="1" type="ORF">BRAN1462_LOCUS17824</name>
</gene>
<organism evidence="1">
    <name type="scientific">Zooxanthella nutricula</name>
    <dbReference type="NCBI Taxonomy" id="1333877"/>
    <lineage>
        <taxon>Eukaryota</taxon>
        <taxon>Sar</taxon>
        <taxon>Alveolata</taxon>
        <taxon>Dinophyceae</taxon>
        <taxon>Peridiniales</taxon>
        <taxon>Peridiniales incertae sedis</taxon>
        <taxon>Zooxanthella</taxon>
    </lineage>
</organism>
<sequence>MFAFQWNTCKEAFKDDQEEDDACEIRAIGDDEEEIDSPLISASSLVKNPSNLDIVCPVAECERLKEGSSELPVAFASPPGLLEVAVPQNYKYGDKVLMRGPHGTLLAQLPAEAQPGTTFRYPLRPAPEFNLEVPTGKAYSDSILLRMEDGRDVVVDIPRGAAPGDSIPVSPPCMIIQVPENVSVGQSVQFETNCGWFASVVPDSLQLGRYFAARIPGPECSMPL</sequence>
<reference evidence="1" key="1">
    <citation type="submission" date="2021-01" db="EMBL/GenBank/DDBJ databases">
        <authorList>
            <person name="Corre E."/>
            <person name="Pelletier E."/>
            <person name="Niang G."/>
            <person name="Scheremetjew M."/>
            <person name="Finn R."/>
            <person name="Kale V."/>
            <person name="Holt S."/>
            <person name="Cochrane G."/>
            <person name="Meng A."/>
            <person name="Brown T."/>
            <person name="Cohen L."/>
        </authorList>
    </citation>
    <scope>NUCLEOTIDE SEQUENCE</scope>
    <source>
        <strain evidence="1">RCC3387</strain>
    </source>
</reference>
<name>A0A6U6L6F3_9DINO</name>
<accession>A0A6U6L6F3</accession>
<dbReference type="EMBL" id="HBGW01028010">
    <property type="protein sequence ID" value="CAD9547165.1"/>
    <property type="molecule type" value="Transcribed_RNA"/>
</dbReference>
<dbReference type="AlphaFoldDB" id="A0A6U6L6F3"/>
<evidence type="ECO:0000313" key="1">
    <source>
        <dbReference type="EMBL" id="CAD9547165.1"/>
    </source>
</evidence>
<proteinExistence type="predicted"/>